<dbReference type="EMBL" id="FP885907">
    <property type="protein sequence ID" value="CBJ53280.1"/>
    <property type="molecule type" value="Genomic_DNA"/>
</dbReference>
<gene>
    <name evidence="1" type="ORF">RCFBP_mp10493</name>
</gene>
<reference evidence="1" key="2">
    <citation type="submission" date="2010-02" db="EMBL/GenBank/DDBJ databases">
        <authorList>
            <person name="Genoscope - CEA"/>
        </authorList>
    </citation>
    <scope>NUCLEOTIDE SEQUENCE</scope>
    <source>
        <strain evidence="1">CFBP2957</strain>
        <plasmid evidence="1">RCFBPv3_mp</plasmid>
    </source>
</reference>
<evidence type="ECO:0000313" key="1">
    <source>
        <dbReference type="EMBL" id="CBJ53280.1"/>
    </source>
</evidence>
<accession>D8P2Z4</accession>
<geneLocation type="plasmid" evidence="1">
    <name>RCFBPv3_mp</name>
</geneLocation>
<keyword evidence="1" id="KW-0614">Plasmid</keyword>
<sequence length="41" mass="4607">MSDCTITYSYNEEATRLDMRREPSPIAMALSVGGFAVNRPR</sequence>
<dbReference type="AlphaFoldDB" id="D8P2Z4"/>
<reference evidence="1" key="1">
    <citation type="journal article" date="2010" name="BMC Genomics">
        <title>Genomes of three tomato pathogens within the Ralstonia solanacearum species complex reveal significant evolutionary divergence.</title>
        <authorList>
            <person name="Remenant B."/>
            <person name="Coupat-Goutaland B."/>
            <person name="Guidot A."/>
            <person name="Cellier G."/>
            <person name="Wicker E."/>
            <person name="Allen C."/>
            <person name="Fegan M."/>
            <person name="Pruvost O."/>
            <person name="Elbaz M."/>
            <person name="Calteau A."/>
            <person name="Salvignol G."/>
            <person name="Mornico D."/>
            <person name="Mangenot S."/>
            <person name="Barbe V."/>
            <person name="Medigue C."/>
            <person name="Prior P."/>
        </authorList>
    </citation>
    <scope>NUCLEOTIDE SEQUENCE [LARGE SCALE GENOMIC DNA]</scope>
    <source>
        <strain evidence="1">CFBP2957</strain>
        <plasmid evidence="1">RCFBPv3_mp</plasmid>
    </source>
</reference>
<protein>
    <submittedName>
        <fullName evidence="1">Uncharacterized protein</fullName>
    </submittedName>
</protein>
<proteinExistence type="predicted"/>
<name>D8P2Z4_RALSL</name>
<organism evidence="1">
    <name type="scientific">Ralstonia solanacearum CFBP2957</name>
    <dbReference type="NCBI Taxonomy" id="859656"/>
    <lineage>
        <taxon>Bacteria</taxon>
        <taxon>Pseudomonadati</taxon>
        <taxon>Pseudomonadota</taxon>
        <taxon>Betaproteobacteria</taxon>
        <taxon>Burkholderiales</taxon>
        <taxon>Burkholderiaceae</taxon>
        <taxon>Ralstonia</taxon>
        <taxon>Ralstonia solanacearum species complex</taxon>
    </lineage>
</organism>